<dbReference type="EMBL" id="BAAAEI010000010">
    <property type="protein sequence ID" value="GAA0355295.1"/>
    <property type="molecule type" value="Genomic_DNA"/>
</dbReference>
<dbReference type="Pfam" id="PF12945">
    <property type="entry name" value="PilZNR"/>
    <property type="match status" value="1"/>
</dbReference>
<dbReference type="Proteomes" id="UP001501757">
    <property type="component" value="Unassembled WGS sequence"/>
</dbReference>
<dbReference type="Gene3D" id="2.40.10.220">
    <property type="entry name" value="predicted glycosyltransferase like domains"/>
    <property type="match status" value="1"/>
</dbReference>
<feature type="domain" description="Type III secretion system flagellar brake protein YcgR PilZN" evidence="5">
    <location>
        <begin position="22"/>
        <end position="107"/>
    </location>
</feature>
<reference evidence="7" key="1">
    <citation type="journal article" date="2019" name="Int. J. Syst. Evol. Microbiol.">
        <title>The Global Catalogue of Microorganisms (GCM) 10K type strain sequencing project: providing services to taxonomists for standard genome sequencing and annotation.</title>
        <authorList>
            <consortium name="The Broad Institute Genomics Platform"/>
            <consortium name="The Broad Institute Genome Sequencing Center for Infectious Disease"/>
            <person name="Wu L."/>
            <person name="Ma J."/>
        </authorList>
    </citation>
    <scope>NUCLEOTIDE SEQUENCE [LARGE SCALE GENOMIC DNA]</scope>
    <source>
        <strain evidence="7">JCM 13378</strain>
    </source>
</reference>
<evidence type="ECO:0000259" key="5">
    <source>
        <dbReference type="Pfam" id="PF12945"/>
    </source>
</evidence>
<evidence type="ECO:0000313" key="6">
    <source>
        <dbReference type="EMBL" id="GAA0355295.1"/>
    </source>
</evidence>
<dbReference type="InterPro" id="IPR009926">
    <property type="entry name" value="T3SS_YcgR_PilZN"/>
</dbReference>
<comment type="caution">
    <text evidence="6">The sequence shown here is derived from an EMBL/GenBank/DDBJ whole genome shotgun (WGS) entry which is preliminary data.</text>
</comment>
<feature type="domain" description="PilZ" evidence="4">
    <location>
        <begin position="116"/>
        <end position="202"/>
    </location>
</feature>
<gene>
    <name evidence="6" type="ORF">GCM10009092_19460</name>
</gene>
<evidence type="ECO:0000313" key="7">
    <source>
        <dbReference type="Proteomes" id="UP001501757"/>
    </source>
</evidence>
<protein>
    <recommendedName>
        <fullName evidence="8">PilZ domain-containing protein</fullName>
    </recommendedName>
</protein>
<keyword evidence="3" id="KW-0975">Bacterial flagellum</keyword>
<dbReference type="InterPro" id="IPR009875">
    <property type="entry name" value="PilZ_domain"/>
</dbReference>
<evidence type="ECO:0000256" key="1">
    <source>
        <dbReference type="ARBA" id="ARBA00022636"/>
    </source>
</evidence>
<dbReference type="SUPFAM" id="SSF141371">
    <property type="entry name" value="PilZ domain-like"/>
    <property type="match status" value="2"/>
</dbReference>
<keyword evidence="2" id="KW-0547">Nucleotide-binding</keyword>
<accession>A0ABP3GZ24</accession>
<organism evidence="6 7">
    <name type="scientific">Bowmanella denitrificans</name>
    <dbReference type="NCBI Taxonomy" id="366582"/>
    <lineage>
        <taxon>Bacteria</taxon>
        <taxon>Pseudomonadati</taxon>
        <taxon>Pseudomonadota</taxon>
        <taxon>Gammaproteobacteria</taxon>
        <taxon>Alteromonadales</taxon>
        <taxon>Alteromonadaceae</taxon>
        <taxon>Bowmanella</taxon>
    </lineage>
</organism>
<evidence type="ECO:0000256" key="3">
    <source>
        <dbReference type="ARBA" id="ARBA00023143"/>
    </source>
</evidence>
<evidence type="ECO:0000259" key="4">
    <source>
        <dbReference type="Pfam" id="PF07238"/>
    </source>
</evidence>
<dbReference type="Pfam" id="PF07238">
    <property type="entry name" value="PilZ"/>
    <property type="match status" value="1"/>
</dbReference>
<evidence type="ECO:0008006" key="8">
    <source>
        <dbReference type="Google" id="ProtNLM"/>
    </source>
</evidence>
<dbReference type="Gene3D" id="2.30.110.10">
    <property type="entry name" value="Electron Transport, Fmn-binding Protein, Chain A"/>
    <property type="match status" value="1"/>
</dbReference>
<keyword evidence="7" id="KW-1185">Reference proteome</keyword>
<keyword evidence="1" id="KW-0973">c-di-GMP</keyword>
<dbReference type="RefSeq" id="WP_343844554.1">
    <property type="nucleotide sequence ID" value="NZ_BAAAEI010000010.1"/>
</dbReference>
<proteinExistence type="predicted"/>
<dbReference type="InterPro" id="IPR012349">
    <property type="entry name" value="Split_barrel_FMN-bd"/>
</dbReference>
<name>A0ABP3GZ24_9ALTE</name>
<sequence length="211" mass="24262">MAGEQQDTDKAEQEYWIDHLKFGVRVDIQLLELQKRRYHAELMGLRIGRYIALRYDPNNWPVGEQTTGMMVVCRYLVEETLGEIFAFKAEILQLIRHPDHLIFLAFPKDVFRRSLRDTARSEVNLPATASIGEHSFVGQIIDISEGGCRLVLPQEPAVHEWQQQVLKLVIDCPQSQGATHTAKVRNHREEEEGFCLGLQFEAPQAWVQTLP</sequence>
<evidence type="ECO:0000256" key="2">
    <source>
        <dbReference type="ARBA" id="ARBA00022741"/>
    </source>
</evidence>